<dbReference type="EMBL" id="CAJPDR010000248">
    <property type="protein sequence ID" value="CAF9928277.1"/>
    <property type="molecule type" value="Genomic_DNA"/>
</dbReference>
<reference evidence="1" key="1">
    <citation type="submission" date="2021-03" db="EMBL/GenBank/DDBJ databases">
        <authorList>
            <person name="Tagirdzhanova G."/>
        </authorList>
    </citation>
    <scope>NUCLEOTIDE SEQUENCE</scope>
</reference>
<name>A0A8H3FSH3_9LECA</name>
<comment type="caution">
    <text evidence="1">The sequence shown here is derived from an EMBL/GenBank/DDBJ whole genome shotgun (WGS) entry which is preliminary data.</text>
</comment>
<sequence>MFPFEDLPVELQDKIIGYAMSATGHEFSHRIYHEAHFQLRKQNTFIFGNLGSDLKTLASSIGPLKCRSGDCGHSALRSSLASVIFNLGDEELPSYANDLVHAFGCALRYLRTEITIGSLHIGLAYHAFSHSAQLSGFASALSKIKVQNRLIILGDEKFLEMSFGDLATNLGMNVMPMYSHFQAYNPSVQHSPGWFHHEYVPNKHADKDAEPQHEHLVVNSTSTSEAGKAFGA</sequence>
<dbReference type="AlphaFoldDB" id="A0A8H3FSH3"/>
<accession>A0A8H3FSH3</accession>
<dbReference type="Proteomes" id="UP000664203">
    <property type="component" value="Unassembled WGS sequence"/>
</dbReference>
<organism evidence="1 2">
    <name type="scientific">Alectoria fallacina</name>
    <dbReference type="NCBI Taxonomy" id="1903189"/>
    <lineage>
        <taxon>Eukaryota</taxon>
        <taxon>Fungi</taxon>
        <taxon>Dikarya</taxon>
        <taxon>Ascomycota</taxon>
        <taxon>Pezizomycotina</taxon>
        <taxon>Lecanoromycetes</taxon>
        <taxon>OSLEUM clade</taxon>
        <taxon>Lecanoromycetidae</taxon>
        <taxon>Lecanorales</taxon>
        <taxon>Lecanorineae</taxon>
        <taxon>Parmeliaceae</taxon>
        <taxon>Alectoria</taxon>
    </lineage>
</organism>
<dbReference type="OrthoDB" id="5393729at2759"/>
<gene>
    <name evidence="1" type="ORF">ALECFALPRED_003990</name>
</gene>
<protein>
    <submittedName>
        <fullName evidence="1">Uncharacterized protein</fullName>
    </submittedName>
</protein>
<proteinExistence type="predicted"/>
<evidence type="ECO:0000313" key="1">
    <source>
        <dbReference type="EMBL" id="CAF9928277.1"/>
    </source>
</evidence>
<keyword evidence="2" id="KW-1185">Reference proteome</keyword>
<evidence type="ECO:0000313" key="2">
    <source>
        <dbReference type="Proteomes" id="UP000664203"/>
    </source>
</evidence>